<reference evidence="2" key="1">
    <citation type="journal article" date="2023" name="Front. Plant Sci.">
        <title>Chromosomal-level genome assembly of Melastoma candidum provides insights into trichome evolution.</title>
        <authorList>
            <person name="Zhong Y."/>
            <person name="Wu W."/>
            <person name="Sun C."/>
            <person name="Zou P."/>
            <person name="Liu Y."/>
            <person name="Dai S."/>
            <person name="Zhou R."/>
        </authorList>
    </citation>
    <scope>NUCLEOTIDE SEQUENCE [LARGE SCALE GENOMIC DNA]</scope>
</reference>
<keyword evidence="2" id="KW-1185">Reference proteome</keyword>
<comment type="caution">
    <text evidence="1">The sequence shown here is derived from an EMBL/GenBank/DDBJ whole genome shotgun (WGS) entry which is preliminary data.</text>
</comment>
<accession>A0ACB9L505</accession>
<dbReference type="Proteomes" id="UP001057402">
    <property type="component" value="Chromosome 12"/>
</dbReference>
<evidence type="ECO:0000313" key="2">
    <source>
        <dbReference type="Proteomes" id="UP001057402"/>
    </source>
</evidence>
<evidence type="ECO:0000313" key="1">
    <source>
        <dbReference type="EMBL" id="KAI4304638.1"/>
    </source>
</evidence>
<proteinExistence type="predicted"/>
<dbReference type="EMBL" id="CM042891">
    <property type="protein sequence ID" value="KAI4304638.1"/>
    <property type="molecule type" value="Genomic_DNA"/>
</dbReference>
<name>A0ACB9L505_9MYRT</name>
<sequence>MGMNSVVAAPQELPRGPAPREEKIVEAPKDRTPLPQARPRQLGQMIGSGDEDEESGFKTPTSPERKIPVILECPPAPRKPKTKKRTRVPTILVDMSWEIEAMFPINGNVTKRVKVEDRAVTG</sequence>
<organism evidence="1 2">
    <name type="scientific">Melastoma candidum</name>
    <dbReference type="NCBI Taxonomy" id="119954"/>
    <lineage>
        <taxon>Eukaryota</taxon>
        <taxon>Viridiplantae</taxon>
        <taxon>Streptophyta</taxon>
        <taxon>Embryophyta</taxon>
        <taxon>Tracheophyta</taxon>
        <taxon>Spermatophyta</taxon>
        <taxon>Magnoliopsida</taxon>
        <taxon>eudicotyledons</taxon>
        <taxon>Gunneridae</taxon>
        <taxon>Pentapetalae</taxon>
        <taxon>rosids</taxon>
        <taxon>malvids</taxon>
        <taxon>Myrtales</taxon>
        <taxon>Melastomataceae</taxon>
        <taxon>Melastomatoideae</taxon>
        <taxon>Melastomateae</taxon>
        <taxon>Melastoma</taxon>
    </lineage>
</organism>
<protein>
    <submittedName>
        <fullName evidence="1">Uncharacterized protein</fullName>
    </submittedName>
</protein>
<gene>
    <name evidence="1" type="ORF">MLD38_040118</name>
</gene>